<keyword evidence="3" id="KW-0175">Coiled coil</keyword>
<dbReference type="EMBL" id="JASPKY010000342">
    <property type="protein sequence ID" value="KAK9707812.1"/>
    <property type="molecule type" value="Genomic_DNA"/>
</dbReference>
<dbReference type="AlphaFoldDB" id="A0AAW1JTJ8"/>
<evidence type="ECO:0000313" key="7">
    <source>
        <dbReference type="Proteomes" id="UP001458880"/>
    </source>
</evidence>
<comment type="subcellular location">
    <subcellularLocation>
        <location evidence="1">Cell junction</location>
    </subcellularLocation>
</comment>
<feature type="region of interest" description="Disordered" evidence="4">
    <location>
        <begin position="37"/>
        <end position="150"/>
    </location>
</feature>
<feature type="region of interest" description="Disordered" evidence="4">
    <location>
        <begin position="870"/>
        <end position="898"/>
    </location>
</feature>
<accession>A0AAW1JTJ8</accession>
<feature type="compositionally biased region" description="Polar residues" evidence="4">
    <location>
        <begin position="941"/>
        <end position="950"/>
    </location>
</feature>
<feature type="compositionally biased region" description="Basic and acidic residues" evidence="4">
    <location>
        <begin position="951"/>
        <end position="964"/>
    </location>
</feature>
<dbReference type="GO" id="GO:0070161">
    <property type="term" value="C:anchoring junction"/>
    <property type="evidence" value="ECO:0007669"/>
    <property type="project" value="UniProtKB-SubCell"/>
</dbReference>
<feature type="compositionally biased region" description="Acidic residues" evidence="4">
    <location>
        <begin position="376"/>
        <end position="392"/>
    </location>
</feature>
<comment type="caution">
    <text evidence="6">The sequence shown here is derived from an EMBL/GenBank/DDBJ whole genome shotgun (WGS) entry which is preliminary data.</text>
</comment>
<feature type="coiled-coil region" evidence="3">
    <location>
        <begin position="746"/>
        <end position="773"/>
    </location>
</feature>
<sequence length="1238" mass="140945">MLLLYYSTLYLPVGVETTSRVDCPIYTATIAQTTAEFSNHQRNSSANKMADNAPSSGYPRSKNRRRSARNNNNSRRGRQRSRNNNNNSDDCDAVQTRVSPVIDVTDSDRLDHSERLRDKEESANYRVESPVTVPKQTRKGSVTKSRSLDDDDQVKIQELSECSDTETHLQQQCNNAIVVEAESEDIEWEITKDLIIQKTKEEHVVRTMTTETLKLEEKIPPKVITPEDESHLRYFLEGLNLASSPEEAAIRRNHPRRRIPPPLFPRRIKSSIFTGGGGDSADAGIRRCYTRETGEETRRASANPRFLDVISEEGSDHSDRETRERKEWPRSNQTKKTILTEIADSVRVPLISDTCTTSLAETGVASDVEVVYLDTSDSDQDGSSDYADDEDVISPQDVQLTPPPTPNEVSPKNEPDITGLVKEIASLISDENYEKLRRILKDPRYKYLPSDLQIKINQLSVTDDLPKPGNRLNVISPSVLSDCSGDSSSRGTSLCTTIFREEEDQVLLSLRELCLRKVISLPHGPDILEELASVSRSLEELTNKLSCRMHAVDYNHSHHASNPDNRLLLTEARIPSNTNDFDLVSAKTAMPERPKDMRRGEKWVGIPTEEDPNLVVCLSPTQKTFLDTTRKIPDEAKKLLDLHEKFAERRGYYEDDAGGDASNRLLAIIREERSDKSGKRLPRSNSLDDESARLQARNLSEWLRLARDKSKSDTNLNISEKEDGQNRRIAEKRRKSLPHEIYVQQMQYLIQKEKEIQFELEKLEEEKRKLTTEMRPEFDASKYRISKNEDIAIHNDELHLDRSRITSKLAPSTERFRQEMYDEYMVQIAKRHDRQQHKVIKISSHQIQDSNPNKDKMKGLEDEFMSKVKQRKQKYGLNSEDDYTSFEKSDAEDSEPVLVMDGDHVSQAKKLPKHLKEFVDMTRQAAGALDEDGAEDGIWSPGQTGASSPESLHRQRSQDQDKSGEPIPPIWTPKSAGSSPSFERKEFRPVSFESPILGRRNKSDGSADSTPIDPPWRSPDVGVTLSSSLEKRIPNSYSAPASGFSDYSSPRLPKAQNPTITLLQKARGGHLPKGASYIDQIDQPHQQHSLKRDSPPKLAPGEIVYEIKNEYTSESDGERPKRMADLAPRKYPAGIGPTTKDGMPLTLRSEVRDQNQSKWYKRMYDTIHKQKPRYDDDYVTVRYKQRRGRYPYNSGYLSEPEPGAYDSDVSIYDHRVAPLEPLRTGTGRLRQRRQYIRS</sequence>
<evidence type="ECO:0000256" key="1">
    <source>
        <dbReference type="ARBA" id="ARBA00004282"/>
    </source>
</evidence>
<proteinExistence type="predicted"/>
<reference evidence="6 7" key="1">
    <citation type="journal article" date="2024" name="BMC Genomics">
        <title>De novo assembly and annotation of Popillia japonica's genome with initial clues to its potential as an invasive pest.</title>
        <authorList>
            <person name="Cucini C."/>
            <person name="Boschi S."/>
            <person name="Funari R."/>
            <person name="Cardaioli E."/>
            <person name="Iannotti N."/>
            <person name="Marturano G."/>
            <person name="Paoli F."/>
            <person name="Bruttini M."/>
            <person name="Carapelli A."/>
            <person name="Frati F."/>
            <person name="Nardi F."/>
        </authorList>
    </citation>
    <scope>NUCLEOTIDE SEQUENCE [LARGE SCALE GENOMIC DNA]</scope>
    <source>
        <strain evidence="6">DMR45628</strain>
    </source>
</reference>
<evidence type="ECO:0000313" key="6">
    <source>
        <dbReference type="EMBL" id="KAK9707812.1"/>
    </source>
</evidence>
<feature type="compositionally biased region" description="Basic and acidic residues" evidence="4">
    <location>
        <begin position="314"/>
        <end position="329"/>
    </location>
</feature>
<dbReference type="Proteomes" id="UP001458880">
    <property type="component" value="Unassembled WGS sequence"/>
</dbReference>
<evidence type="ECO:0000256" key="3">
    <source>
        <dbReference type="SAM" id="Coils"/>
    </source>
</evidence>
<dbReference type="PROSITE" id="PS50831">
    <property type="entry name" value="SOHO"/>
    <property type="match status" value="1"/>
</dbReference>
<gene>
    <name evidence="6" type="ORF">QE152_g27610</name>
</gene>
<name>A0AAW1JTJ8_POPJA</name>
<feature type="region of interest" description="Disordered" evidence="4">
    <location>
        <begin position="375"/>
        <end position="415"/>
    </location>
</feature>
<evidence type="ECO:0000259" key="5">
    <source>
        <dbReference type="PROSITE" id="PS50831"/>
    </source>
</evidence>
<feature type="domain" description="SoHo" evidence="5">
    <location>
        <begin position="1126"/>
        <end position="1188"/>
    </location>
</feature>
<organism evidence="6 7">
    <name type="scientific">Popillia japonica</name>
    <name type="common">Japanese beetle</name>
    <dbReference type="NCBI Taxonomy" id="7064"/>
    <lineage>
        <taxon>Eukaryota</taxon>
        <taxon>Metazoa</taxon>
        <taxon>Ecdysozoa</taxon>
        <taxon>Arthropoda</taxon>
        <taxon>Hexapoda</taxon>
        <taxon>Insecta</taxon>
        <taxon>Pterygota</taxon>
        <taxon>Neoptera</taxon>
        <taxon>Endopterygota</taxon>
        <taxon>Coleoptera</taxon>
        <taxon>Polyphaga</taxon>
        <taxon>Scarabaeiformia</taxon>
        <taxon>Scarabaeidae</taxon>
        <taxon>Rutelinae</taxon>
        <taxon>Popillia</taxon>
    </lineage>
</organism>
<evidence type="ECO:0000256" key="4">
    <source>
        <dbReference type="SAM" id="MobiDB-lite"/>
    </source>
</evidence>
<keyword evidence="7" id="KW-1185">Reference proteome</keyword>
<evidence type="ECO:0000256" key="2">
    <source>
        <dbReference type="ARBA" id="ARBA00022949"/>
    </source>
</evidence>
<feature type="region of interest" description="Disordered" evidence="4">
    <location>
        <begin position="926"/>
        <end position="1144"/>
    </location>
</feature>
<feature type="compositionally biased region" description="Basic and acidic residues" evidence="4">
    <location>
        <begin position="106"/>
        <end position="123"/>
    </location>
</feature>
<dbReference type="InterPro" id="IPR003127">
    <property type="entry name" value="SoHo_dom"/>
</dbReference>
<keyword evidence="2" id="KW-0965">Cell junction</keyword>
<feature type="region of interest" description="Disordered" evidence="4">
    <location>
        <begin position="292"/>
        <end position="332"/>
    </location>
</feature>
<protein>
    <submittedName>
        <fullName evidence="6">Sorbin homologous domain</fullName>
    </submittedName>
</protein>
<feature type="region of interest" description="Disordered" evidence="4">
    <location>
        <begin position="256"/>
        <end position="279"/>
    </location>
</feature>
<feature type="compositionally biased region" description="Basic and acidic residues" evidence="4">
    <location>
        <begin position="1105"/>
        <end position="1128"/>
    </location>
</feature>
<feature type="compositionally biased region" description="Polar residues" evidence="4">
    <location>
        <begin position="37"/>
        <end position="47"/>
    </location>
</feature>